<dbReference type="Gene3D" id="1.10.357.10">
    <property type="entry name" value="Tetracycline Repressor, domain 2"/>
    <property type="match status" value="1"/>
</dbReference>
<dbReference type="STRING" id="134849.SAMN05443668_111228"/>
<feature type="domain" description="HTH tetR-type" evidence="6">
    <location>
        <begin position="30"/>
        <end position="89"/>
    </location>
</feature>
<sequence length="237" mass="26645">MTSAADNGPAWLDRAADRSPAVQRSRDRSARRAAALVDAAHRLMTRKGSAFTTQELVKEAGVALQTFYRHFAGKDQLLLAVFERIISEEAARSARAARRLKDPVDRLRLHVTEPFTSLRGRRNTTQARFMTAEHWRLYQLFPDEMNRARQAYTDLIEQALRTATAAGRLSSTDPAKDAWLINQLVTSAYHHFSFAEDPRRVDEIVDQLWTFCLAAVGGRPEVKGPTDGRREGLSQGP</sequence>
<dbReference type="Gene3D" id="1.10.10.60">
    <property type="entry name" value="Homeodomain-like"/>
    <property type="match status" value="1"/>
</dbReference>
<evidence type="ECO:0000313" key="8">
    <source>
        <dbReference type="Proteomes" id="UP000184440"/>
    </source>
</evidence>
<dbReference type="EMBL" id="FRCS01000011">
    <property type="protein sequence ID" value="SHN45273.1"/>
    <property type="molecule type" value="Genomic_DNA"/>
</dbReference>
<feature type="region of interest" description="Disordered" evidence="5">
    <location>
        <begin position="1"/>
        <end position="29"/>
    </location>
</feature>
<dbReference type="InterPro" id="IPR050109">
    <property type="entry name" value="HTH-type_TetR-like_transc_reg"/>
</dbReference>
<dbReference type="PANTHER" id="PTHR30055:SF234">
    <property type="entry name" value="HTH-TYPE TRANSCRIPTIONAL REGULATOR BETI"/>
    <property type="match status" value="1"/>
</dbReference>
<evidence type="ECO:0000256" key="2">
    <source>
        <dbReference type="ARBA" id="ARBA00023125"/>
    </source>
</evidence>
<keyword evidence="2 4" id="KW-0238">DNA-binding</keyword>
<dbReference type="Proteomes" id="UP000184440">
    <property type="component" value="Unassembled WGS sequence"/>
</dbReference>
<dbReference type="InterPro" id="IPR009057">
    <property type="entry name" value="Homeodomain-like_sf"/>
</dbReference>
<dbReference type="InterPro" id="IPR001647">
    <property type="entry name" value="HTH_TetR"/>
</dbReference>
<reference evidence="7 8" key="1">
    <citation type="submission" date="2016-11" db="EMBL/GenBank/DDBJ databases">
        <authorList>
            <person name="Jaros S."/>
            <person name="Januszkiewicz K."/>
            <person name="Wedrychowicz H."/>
        </authorList>
    </citation>
    <scope>NUCLEOTIDE SEQUENCE [LARGE SCALE GENOMIC DNA]</scope>
    <source>
        <strain evidence="7 8">DSM 46144</strain>
    </source>
</reference>
<keyword evidence="3" id="KW-0804">Transcription</keyword>
<evidence type="ECO:0000256" key="4">
    <source>
        <dbReference type="PROSITE-ProRule" id="PRU00335"/>
    </source>
</evidence>
<accession>A0A1M7RG69</accession>
<dbReference type="Pfam" id="PF00440">
    <property type="entry name" value="TetR_N"/>
    <property type="match status" value="1"/>
</dbReference>
<dbReference type="PROSITE" id="PS50977">
    <property type="entry name" value="HTH_TETR_2"/>
    <property type="match status" value="1"/>
</dbReference>
<evidence type="ECO:0000256" key="5">
    <source>
        <dbReference type="SAM" id="MobiDB-lite"/>
    </source>
</evidence>
<dbReference type="OrthoDB" id="3469831at2"/>
<evidence type="ECO:0000313" key="7">
    <source>
        <dbReference type="EMBL" id="SHN45273.1"/>
    </source>
</evidence>
<protein>
    <submittedName>
        <fullName evidence="7">Transcriptional regulator, TetR family</fullName>
    </submittedName>
</protein>
<gene>
    <name evidence="7" type="ORF">SAMN05443668_111228</name>
</gene>
<keyword evidence="1" id="KW-0805">Transcription regulation</keyword>
<evidence type="ECO:0000259" key="6">
    <source>
        <dbReference type="PROSITE" id="PS50977"/>
    </source>
</evidence>
<evidence type="ECO:0000256" key="1">
    <source>
        <dbReference type="ARBA" id="ARBA00023015"/>
    </source>
</evidence>
<proteinExistence type="predicted"/>
<dbReference type="GO" id="GO:0003700">
    <property type="term" value="F:DNA-binding transcription factor activity"/>
    <property type="evidence" value="ECO:0007669"/>
    <property type="project" value="TreeGrafter"/>
</dbReference>
<dbReference type="SUPFAM" id="SSF48498">
    <property type="entry name" value="Tetracyclin repressor-like, C-terminal domain"/>
    <property type="match status" value="1"/>
</dbReference>
<keyword evidence="8" id="KW-1185">Reference proteome</keyword>
<feature type="DNA-binding region" description="H-T-H motif" evidence="4">
    <location>
        <begin position="52"/>
        <end position="71"/>
    </location>
</feature>
<name>A0A1M7RG69_9ACTN</name>
<dbReference type="InterPro" id="IPR036271">
    <property type="entry name" value="Tet_transcr_reg_TetR-rel_C_sf"/>
</dbReference>
<evidence type="ECO:0000256" key="3">
    <source>
        <dbReference type="ARBA" id="ARBA00023163"/>
    </source>
</evidence>
<dbReference type="GO" id="GO:0000976">
    <property type="term" value="F:transcription cis-regulatory region binding"/>
    <property type="evidence" value="ECO:0007669"/>
    <property type="project" value="TreeGrafter"/>
</dbReference>
<dbReference type="RefSeq" id="WP_073261964.1">
    <property type="nucleotide sequence ID" value="NZ_FRCS01000011.1"/>
</dbReference>
<organism evidence="7 8">
    <name type="scientific">Cryptosporangium aurantiacum</name>
    <dbReference type="NCBI Taxonomy" id="134849"/>
    <lineage>
        <taxon>Bacteria</taxon>
        <taxon>Bacillati</taxon>
        <taxon>Actinomycetota</taxon>
        <taxon>Actinomycetes</taxon>
        <taxon>Cryptosporangiales</taxon>
        <taxon>Cryptosporangiaceae</taxon>
        <taxon>Cryptosporangium</taxon>
    </lineage>
</organism>
<dbReference type="PANTHER" id="PTHR30055">
    <property type="entry name" value="HTH-TYPE TRANSCRIPTIONAL REGULATOR RUTR"/>
    <property type="match status" value="1"/>
</dbReference>
<dbReference type="SUPFAM" id="SSF46689">
    <property type="entry name" value="Homeodomain-like"/>
    <property type="match status" value="1"/>
</dbReference>
<dbReference type="AlphaFoldDB" id="A0A1M7RG69"/>
<dbReference type="PRINTS" id="PR00455">
    <property type="entry name" value="HTHTETR"/>
</dbReference>